<keyword evidence="4 17" id="KW-0812">Transmembrane</keyword>
<dbReference type="GO" id="GO:0004572">
    <property type="term" value="F:mannosyl-oligosaccharide 1,3-1,6-alpha-mannosidase activity"/>
    <property type="evidence" value="ECO:0007669"/>
    <property type="project" value="UniProtKB-EC"/>
</dbReference>
<dbReference type="FunFam" id="2.70.98.30:FF:000002">
    <property type="entry name" value="Alpha-mannosidase"/>
    <property type="match status" value="1"/>
</dbReference>
<dbReference type="SMART" id="SM00872">
    <property type="entry name" value="Alpha-mann_mid"/>
    <property type="match status" value="1"/>
</dbReference>
<evidence type="ECO:0000256" key="11">
    <source>
        <dbReference type="ARBA" id="ARBA00023136"/>
    </source>
</evidence>
<gene>
    <name evidence="20" type="primary">MAN2A2</name>
</gene>
<keyword evidence="6 16" id="KW-0378">Hydrolase</keyword>
<dbReference type="GO" id="GO:0030246">
    <property type="term" value="F:carbohydrate binding"/>
    <property type="evidence" value="ECO:0007669"/>
    <property type="project" value="InterPro"/>
</dbReference>
<evidence type="ECO:0000256" key="4">
    <source>
        <dbReference type="ARBA" id="ARBA00022692"/>
    </source>
</evidence>
<proteinExistence type="inferred from homology"/>
<dbReference type="GO" id="GO:0006491">
    <property type="term" value="P:N-glycan processing"/>
    <property type="evidence" value="ECO:0007669"/>
    <property type="project" value="TreeGrafter"/>
</dbReference>
<dbReference type="KEGG" id="pmrn:116941070"/>
<evidence type="ECO:0000256" key="12">
    <source>
        <dbReference type="ARBA" id="ARBA00023157"/>
    </source>
</evidence>
<dbReference type="InterPro" id="IPR011330">
    <property type="entry name" value="Glyco_hydro/deAcase_b/a-brl"/>
</dbReference>
<evidence type="ECO:0000313" key="20">
    <source>
        <dbReference type="RefSeq" id="XP_032807571.1"/>
    </source>
</evidence>
<comment type="similarity">
    <text evidence="3 16">Belongs to the glycosyl hydrolase 38 family.</text>
</comment>
<evidence type="ECO:0000256" key="8">
    <source>
        <dbReference type="ARBA" id="ARBA00022968"/>
    </source>
</evidence>
<comment type="catalytic activity">
    <reaction evidence="15">
        <text>N(4)-{beta-D-GlcNAc-(1-&gt;2)-alpha-D-Man-(1-&gt;3)-[alpha-D-Man-(1-&gt;3)-[alpha-D-Man-(1-&gt;6)]-alpha-D-Man-(1-&gt;6)]-beta-D-Man-(1-&gt;4)-beta-D-GlcNAc-(1-&gt;4)-beta-D-GlcNAc}-L-asparaginyl-[protein] + 2 H2O = 2 alpha-D-mannopyranose + an N(4)-{beta-D-GlcNAc-(1-&gt;2)-alpha-D-Man-(1-&gt;3)-[alpha-D-Man-(1-&gt;6)]-beta-D-Man-(1-&gt;4)-beta-D-GlcNAc-(1-&gt;4)-beta-D-GlcNAc}-L-asparaginyl-[protein]</text>
        <dbReference type="Rhea" id="RHEA:56052"/>
        <dbReference type="Rhea" id="RHEA-COMP:14368"/>
        <dbReference type="Rhea" id="RHEA-COMP:14369"/>
        <dbReference type="ChEBI" id="CHEBI:15377"/>
        <dbReference type="ChEBI" id="CHEBI:28729"/>
        <dbReference type="ChEBI" id="CHEBI:60615"/>
        <dbReference type="ChEBI" id="CHEBI:60625"/>
        <dbReference type="EC" id="3.2.1.114"/>
    </reaction>
</comment>
<dbReference type="Gene3D" id="2.60.40.1180">
    <property type="entry name" value="Golgi alpha-mannosidase II"/>
    <property type="match status" value="1"/>
</dbReference>
<evidence type="ECO:0000259" key="18">
    <source>
        <dbReference type="SMART" id="SM00872"/>
    </source>
</evidence>
<dbReference type="InterPro" id="IPR011013">
    <property type="entry name" value="Gal_mutarotase_sf_dom"/>
</dbReference>
<dbReference type="Pfam" id="PF09261">
    <property type="entry name" value="Alpha-mann_mid"/>
    <property type="match status" value="1"/>
</dbReference>
<feature type="domain" description="Glycoside hydrolase family 38 central" evidence="18">
    <location>
        <begin position="617"/>
        <end position="704"/>
    </location>
</feature>
<dbReference type="InterPro" id="IPR028995">
    <property type="entry name" value="Glyco_hydro_57/38_cen_sf"/>
</dbReference>
<dbReference type="EC" id="3.2.1.-" evidence="16"/>
<keyword evidence="7 16" id="KW-0862">Zinc</keyword>
<evidence type="ECO:0000256" key="3">
    <source>
        <dbReference type="ARBA" id="ARBA00009792"/>
    </source>
</evidence>
<dbReference type="AlphaFoldDB" id="A0AAJ7SZG8"/>
<dbReference type="CDD" id="cd10809">
    <property type="entry name" value="GH38N_AMII_GMII_SfManIII_like"/>
    <property type="match status" value="1"/>
</dbReference>
<feature type="signal peptide" evidence="16">
    <location>
        <begin position="1"/>
        <end position="35"/>
    </location>
</feature>
<protein>
    <recommendedName>
        <fullName evidence="16">Alpha-mannosidase</fullName>
        <ecNumber evidence="16">3.2.1.-</ecNumber>
    </recommendedName>
</protein>
<evidence type="ECO:0000256" key="13">
    <source>
        <dbReference type="ARBA" id="ARBA00023295"/>
    </source>
</evidence>
<dbReference type="PANTHER" id="PTHR11607:SF3">
    <property type="entry name" value="LYSOSOMAL ALPHA-MANNOSIDASE"/>
    <property type="match status" value="1"/>
</dbReference>
<dbReference type="InterPro" id="IPR011682">
    <property type="entry name" value="Glyco_hydro_38_C"/>
</dbReference>
<keyword evidence="12" id="KW-1015">Disulfide bond</keyword>
<dbReference type="Gene3D" id="1.20.1270.50">
    <property type="entry name" value="Glycoside hydrolase family 38, central domain"/>
    <property type="match status" value="1"/>
</dbReference>
<feature type="transmembrane region" description="Helical" evidence="17">
    <location>
        <begin position="107"/>
        <end position="126"/>
    </location>
</feature>
<evidence type="ECO:0000256" key="6">
    <source>
        <dbReference type="ARBA" id="ARBA00022801"/>
    </source>
</evidence>
<dbReference type="GO" id="GO:0046872">
    <property type="term" value="F:metal ion binding"/>
    <property type="evidence" value="ECO:0007669"/>
    <property type="project" value="UniProtKB-KW"/>
</dbReference>
<dbReference type="FunFam" id="1.20.1270.50:FF:000001">
    <property type="entry name" value="Alpha-mannosidase"/>
    <property type="match status" value="1"/>
</dbReference>
<dbReference type="GO" id="GO:0000139">
    <property type="term" value="C:Golgi membrane"/>
    <property type="evidence" value="ECO:0007669"/>
    <property type="project" value="UniProtKB-SubCell"/>
</dbReference>
<dbReference type="RefSeq" id="XP_032807571.1">
    <property type="nucleotide sequence ID" value="XM_032951680.1"/>
</dbReference>
<dbReference type="InterPro" id="IPR027291">
    <property type="entry name" value="Glyco_hydro_38_N_sf"/>
</dbReference>
<reference evidence="20" key="1">
    <citation type="submission" date="2025-08" db="UniProtKB">
        <authorList>
            <consortium name="RefSeq"/>
        </authorList>
    </citation>
    <scope>IDENTIFICATION</scope>
    <source>
        <tissue evidence="20">Sperm</tissue>
    </source>
</reference>
<keyword evidence="19" id="KW-1185">Reference proteome</keyword>
<dbReference type="InterPro" id="IPR013780">
    <property type="entry name" value="Glyco_hydro_b"/>
</dbReference>
<comment type="subcellular location">
    <subcellularLocation>
        <location evidence="1">Golgi apparatus membrane</location>
        <topology evidence="1">Single-pass type II membrane protein</topology>
    </subcellularLocation>
</comment>
<dbReference type="InterPro" id="IPR050843">
    <property type="entry name" value="Glycosyl_Hydrlase_38"/>
</dbReference>
<evidence type="ECO:0000256" key="7">
    <source>
        <dbReference type="ARBA" id="ARBA00022833"/>
    </source>
</evidence>
<organism evidence="19 20">
    <name type="scientific">Petromyzon marinus</name>
    <name type="common">Sea lamprey</name>
    <dbReference type="NCBI Taxonomy" id="7757"/>
    <lineage>
        <taxon>Eukaryota</taxon>
        <taxon>Metazoa</taxon>
        <taxon>Chordata</taxon>
        <taxon>Craniata</taxon>
        <taxon>Vertebrata</taxon>
        <taxon>Cyclostomata</taxon>
        <taxon>Hyperoartia</taxon>
        <taxon>Petromyzontiformes</taxon>
        <taxon>Petromyzontidae</taxon>
        <taxon>Petromyzon</taxon>
    </lineage>
</organism>
<keyword evidence="11 17" id="KW-0472">Membrane</keyword>
<evidence type="ECO:0000256" key="1">
    <source>
        <dbReference type="ARBA" id="ARBA00004323"/>
    </source>
</evidence>
<keyword evidence="10" id="KW-0333">Golgi apparatus</keyword>
<keyword evidence="16" id="KW-0732">Signal</keyword>
<evidence type="ECO:0000313" key="19">
    <source>
        <dbReference type="Proteomes" id="UP001318040"/>
    </source>
</evidence>
<keyword evidence="9 17" id="KW-1133">Transmembrane helix</keyword>
<comment type="pathway">
    <text evidence="2">Protein modification; protein glycosylation.</text>
</comment>
<dbReference type="SUPFAM" id="SSF88688">
    <property type="entry name" value="Families 57/38 glycoside transferase middle domain"/>
    <property type="match status" value="1"/>
</dbReference>
<comment type="cofactor">
    <cofactor evidence="16">
        <name>Zn(2+)</name>
        <dbReference type="ChEBI" id="CHEBI:29105"/>
    </cofactor>
    <text evidence="16">Binds 1 zinc ion per subunit.</text>
</comment>
<evidence type="ECO:0000256" key="14">
    <source>
        <dbReference type="ARBA" id="ARBA00059516"/>
    </source>
</evidence>
<dbReference type="PANTHER" id="PTHR11607">
    <property type="entry name" value="ALPHA-MANNOSIDASE"/>
    <property type="match status" value="1"/>
</dbReference>
<evidence type="ECO:0000256" key="5">
    <source>
        <dbReference type="ARBA" id="ARBA00022723"/>
    </source>
</evidence>
<dbReference type="InterPro" id="IPR037094">
    <property type="entry name" value="Glyco_hydro_38_cen_sf"/>
</dbReference>
<evidence type="ECO:0000256" key="10">
    <source>
        <dbReference type="ARBA" id="ARBA00023034"/>
    </source>
</evidence>
<evidence type="ECO:0000256" key="2">
    <source>
        <dbReference type="ARBA" id="ARBA00004922"/>
    </source>
</evidence>
<dbReference type="FunFam" id="3.20.110.10:FF:000003">
    <property type="entry name" value="Alpha-mannosidase"/>
    <property type="match status" value="1"/>
</dbReference>
<accession>A0AAJ7SZG8</accession>
<dbReference type="Proteomes" id="UP001318040">
    <property type="component" value="Chromosome 1"/>
</dbReference>
<keyword evidence="5 16" id="KW-0479">Metal-binding</keyword>
<dbReference type="Pfam" id="PF01074">
    <property type="entry name" value="Glyco_hydro_38N"/>
    <property type="match status" value="1"/>
</dbReference>
<sequence>MITLLPQIHESHLLSILHSFLSFLQLLILAPPCSSQFLSIPLPSNNSPCSLDSLIPLPLIAFLWLPSRSSYSHLTPLAPTSLPSLPPHSPGEGARGPWVAMRPRKQVTVCGAAIFCVAVFSLYVMLDRVQSDYQRRHDSRRDDLPRGQLSVLHSKMEQLEELLEENHHIISNLRHSVLELDVGRPAPSPPALWPGPARLPNGTWVLPPWAFPFPASVSVADGDCRFSSEASQTAGRDVQMLDVYRLLPFDNPDGGVWRQGFDITYDVGAWEQRPLQIIVVPHSHNDPGWLKTFDKYYVDQTQHILNHMVTKLLEDRRRSFVWAEVSFFAKWWDAADSQRRHSVRRLVERGQLEFVTGGWVMTDEANAHYFAIIDQMIEGHQWLHKTLGVRPRSGWAIDPFGHSPTMAYVLRRAGLQAMLIQRVHYAVKRHLAHERSLEFMWRQDWDVGTSTDILCHMMPFYSYDVPHTCGPDPKVCCQFDFKRLPGSRVNCPWKVAPRAITADNVAERASLLLDQYRKKASLFRGGAVLVQLGDDFRFETAHEWEQQFHNYQQLFDYINSHPELHARAQFGTLSDYFEALGVWEVSGNASISPPPPPPPALPVLGGDFFTYADREDHYWSGYFTSRPFFKHLDRRLEAHLRAAELLFSLASWHASRRGVTPLLPARECFARLEGARRNLALFQHHDAITGTSRELVVSDYAARLMRALADLQRVLVDAALVLLLAEPGRSAASAPSQPSFFFLLEENVVDYDSLPNKAVIKLTSAPRSLVVHNALEWERVCVVSVRVDSPLANVLTHDGSGVLAQVDPLWSSSTGMSARAFQLQFLARVPALGLAVYRLTLDAPPVPTVRSDTTLYLPGGGPVPPRTQPLLPLALLPPPTTQFSVETASVEAGFSGRTGMLRWVRLKAGGEPRLLRLDLLWYGTRRSKDKSGAYLFLPDGEGKPYESAERPVVRVTRGPLVSEVTCVYPHVQHSVRLYNLPGVEGLSLEVSNVVDLRDQNNRELSMRVSSDVESDGNFQTDLNGFQMQPRRFWKKLPLQANFYPVATMALVQDARSRLSLLTAQAGGVASLADGQLEVMLDRRLIQDDNRGLGQGLKDNRRSLSRFRLLLETRSPDGTKWDATMAAALGFPSLLGHVASAALNHPPFVLVGVEQRLSPLVEPPQLLPSFHVLGAPVPCDLHLLNLRMMEAPGAGPPGEAALLLHRKGFDCSFPSAGLGGFNCSTTGGKLSLGDLFRKLRLHSVTPSSLTLLHSQPAGPNTSRVELAPMEIAAFRVSYV</sequence>
<keyword evidence="13 16" id="KW-0326">Glycosidase</keyword>
<dbReference type="InterPro" id="IPR015341">
    <property type="entry name" value="Glyco_hydro_38_cen"/>
</dbReference>
<dbReference type="Pfam" id="PF07748">
    <property type="entry name" value="Glyco_hydro_38C"/>
    <property type="match status" value="1"/>
</dbReference>
<dbReference type="Gene3D" id="2.70.98.30">
    <property type="entry name" value="Golgi alpha-mannosidase II, domain 4"/>
    <property type="match status" value="1"/>
</dbReference>
<dbReference type="SUPFAM" id="SSF88713">
    <property type="entry name" value="Glycoside hydrolase/deacetylase"/>
    <property type="match status" value="1"/>
</dbReference>
<evidence type="ECO:0000256" key="15">
    <source>
        <dbReference type="ARBA" id="ARBA00093232"/>
    </source>
</evidence>
<dbReference type="Gene3D" id="3.20.110.10">
    <property type="entry name" value="Glycoside hydrolase 38, N terminal domain"/>
    <property type="match status" value="1"/>
</dbReference>
<evidence type="ECO:0000256" key="17">
    <source>
        <dbReference type="SAM" id="Phobius"/>
    </source>
</evidence>
<dbReference type="GO" id="GO:0006013">
    <property type="term" value="P:mannose metabolic process"/>
    <property type="evidence" value="ECO:0007669"/>
    <property type="project" value="InterPro"/>
</dbReference>
<evidence type="ECO:0000256" key="16">
    <source>
        <dbReference type="RuleBase" id="RU361199"/>
    </source>
</evidence>
<name>A0AAJ7SZG8_PETMA</name>
<dbReference type="InterPro" id="IPR000602">
    <property type="entry name" value="Glyco_hydro_38_N"/>
</dbReference>
<dbReference type="SUPFAM" id="SSF74650">
    <property type="entry name" value="Galactose mutarotase-like"/>
    <property type="match status" value="1"/>
</dbReference>
<feature type="chain" id="PRO_5042315334" description="Alpha-mannosidase" evidence="16">
    <location>
        <begin position="36"/>
        <end position="1278"/>
    </location>
</feature>
<comment type="function">
    <text evidence="14">Catalyzes the first committed step in the biosynthesis of complex N-glycans. It controls conversion of high mannose to complex N-glycans; the final hydrolytic step in the N-glycan maturation pathway.</text>
</comment>
<evidence type="ECO:0000256" key="9">
    <source>
        <dbReference type="ARBA" id="ARBA00022989"/>
    </source>
</evidence>
<keyword evidence="8" id="KW-0735">Signal-anchor</keyword>